<evidence type="ECO:0000313" key="1">
    <source>
        <dbReference type="EMBL" id="GAA1953105.1"/>
    </source>
</evidence>
<organism evidence="1 2">
    <name type="scientific">Amycolatopsis minnesotensis</name>
    <dbReference type="NCBI Taxonomy" id="337894"/>
    <lineage>
        <taxon>Bacteria</taxon>
        <taxon>Bacillati</taxon>
        <taxon>Actinomycetota</taxon>
        <taxon>Actinomycetes</taxon>
        <taxon>Pseudonocardiales</taxon>
        <taxon>Pseudonocardiaceae</taxon>
        <taxon>Amycolatopsis</taxon>
    </lineage>
</organism>
<sequence>MTTHTYGGSPVGYTLGLWHSYRFPEIAIFGLGKAESTEVLELVATGAAASREPAPADQLIDRVEMPGAGLRLRQVDPSWTWSVLVLARQFYSDTPEVPFLQLNWADNDGRFPGDEGFDERLADLQPMMWLAADEHPEGRWTEID</sequence>
<gene>
    <name evidence="1" type="ORF">GCM10009754_22840</name>
</gene>
<proteinExistence type="predicted"/>
<keyword evidence="2" id="KW-1185">Reference proteome</keyword>
<name>A0ABP5BW16_9PSEU</name>
<comment type="caution">
    <text evidence="1">The sequence shown here is derived from an EMBL/GenBank/DDBJ whole genome shotgun (WGS) entry which is preliminary data.</text>
</comment>
<dbReference type="EMBL" id="BAAANN010000007">
    <property type="protein sequence ID" value="GAA1953105.1"/>
    <property type="molecule type" value="Genomic_DNA"/>
</dbReference>
<dbReference type="Proteomes" id="UP001501116">
    <property type="component" value="Unassembled WGS sequence"/>
</dbReference>
<reference evidence="2" key="1">
    <citation type="journal article" date="2019" name="Int. J. Syst. Evol. Microbiol.">
        <title>The Global Catalogue of Microorganisms (GCM) 10K type strain sequencing project: providing services to taxonomists for standard genome sequencing and annotation.</title>
        <authorList>
            <consortium name="The Broad Institute Genomics Platform"/>
            <consortium name="The Broad Institute Genome Sequencing Center for Infectious Disease"/>
            <person name="Wu L."/>
            <person name="Ma J."/>
        </authorList>
    </citation>
    <scope>NUCLEOTIDE SEQUENCE [LARGE SCALE GENOMIC DNA]</scope>
    <source>
        <strain evidence="2">JCM 14545</strain>
    </source>
</reference>
<dbReference type="InterPro" id="IPR025358">
    <property type="entry name" value="DUF4262"/>
</dbReference>
<evidence type="ECO:0000313" key="2">
    <source>
        <dbReference type="Proteomes" id="UP001501116"/>
    </source>
</evidence>
<dbReference type="Pfam" id="PF14081">
    <property type="entry name" value="DUF4262"/>
    <property type="match status" value="1"/>
</dbReference>
<evidence type="ECO:0008006" key="3">
    <source>
        <dbReference type="Google" id="ProtNLM"/>
    </source>
</evidence>
<protein>
    <recommendedName>
        <fullName evidence="3">DUF4262 domain-containing protein</fullName>
    </recommendedName>
</protein>
<accession>A0ABP5BW16</accession>